<sequence length="316" mass="36312">MKTSLLKWLAFVGLLFSLAMAQAEHEIKILRQTPSELDRMISSHLCYSYELLHPSHRCQEYYAEQGELSTKELVDFDFIITSEQYFNNSLAQQFQLLIPLYQQAFIAVTREPSQDKLFSNQLNYGVLNQPLQKIVLKDVLKALNLSPQKLAITPLDQNALVDQFCSFDINVAFITSIQPSQIIRQLNTLCDGIPVSIVNNLPKNFFQRHRYLYQTTIPKSYYWRIPHDIETLSVRYLLAINQNSIDESELTEILSNFIQELDYTRGLAISERSISENAENLQSTLHPLGEALLLQLTEKHQKSTDTNPPTDVTDTP</sequence>
<evidence type="ECO:0000256" key="1">
    <source>
        <dbReference type="SAM" id="SignalP"/>
    </source>
</evidence>
<accession>A0ABZ3C397</accession>
<dbReference type="RefSeq" id="WP_026878854.1">
    <property type="nucleotide sequence ID" value="NZ_AZOD01000014.1"/>
</dbReference>
<protein>
    <submittedName>
        <fullName evidence="2">TAXI family TRAP transporter solute-binding subunit</fullName>
    </submittedName>
</protein>
<dbReference type="Gene3D" id="3.40.190.10">
    <property type="entry name" value="Periplasmic binding protein-like II"/>
    <property type="match status" value="2"/>
</dbReference>
<dbReference type="EMBL" id="CP150637">
    <property type="protein sequence ID" value="WZW87551.1"/>
    <property type="molecule type" value="Genomic_DNA"/>
</dbReference>
<reference evidence="2 3" key="1">
    <citation type="submission" date="2024-03" db="EMBL/GenBank/DDBJ databases">
        <title>Complete Genome Sequence and Annotation of Ignatzschineria larvae DSM 13226.</title>
        <authorList>
            <person name="Cantrell E."/>
            <person name="Burcham Z.M."/>
        </authorList>
    </citation>
    <scope>NUCLEOTIDE SEQUENCE [LARGE SCALE GENOMIC DNA]</scope>
    <source>
        <strain evidence="2 3">DSM 13226</strain>
    </source>
</reference>
<evidence type="ECO:0000313" key="3">
    <source>
        <dbReference type="Proteomes" id="UP001449178"/>
    </source>
</evidence>
<dbReference type="SUPFAM" id="SSF53850">
    <property type="entry name" value="Periplasmic binding protein-like II"/>
    <property type="match status" value="1"/>
</dbReference>
<keyword evidence="1" id="KW-0732">Signal</keyword>
<feature type="chain" id="PRO_5045664022" evidence="1">
    <location>
        <begin position="22"/>
        <end position="316"/>
    </location>
</feature>
<evidence type="ECO:0000313" key="2">
    <source>
        <dbReference type="EMBL" id="WZW87551.1"/>
    </source>
</evidence>
<organism evidence="2 3">
    <name type="scientific">Ignatzschineria larvae DSM 13226</name>
    <dbReference type="NCBI Taxonomy" id="1111732"/>
    <lineage>
        <taxon>Bacteria</taxon>
        <taxon>Pseudomonadati</taxon>
        <taxon>Pseudomonadota</taxon>
        <taxon>Gammaproteobacteria</taxon>
        <taxon>Cardiobacteriales</taxon>
        <taxon>Ignatzschineriaceae</taxon>
        <taxon>Ignatzschineria</taxon>
    </lineage>
</organism>
<keyword evidence="3" id="KW-1185">Reference proteome</keyword>
<dbReference type="Pfam" id="PF16868">
    <property type="entry name" value="NMT1_3"/>
    <property type="match status" value="1"/>
</dbReference>
<proteinExistence type="predicted"/>
<name>A0ABZ3C397_9GAMM</name>
<dbReference type="Proteomes" id="UP001449178">
    <property type="component" value="Chromosome"/>
</dbReference>
<feature type="signal peptide" evidence="1">
    <location>
        <begin position="1"/>
        <end position="21"/>
    </location>
</feature>
<dbReference type="InterPro" id="IPR011852">
    <property type="entry name" value="TRAP_TAXI"/>
</dbReference>
<gene>
    <name evidence="2" type="ORF">WMO13_09290</name>
</gene>